<comment type="caution">
    <text evidence="2">The sequence shown here is derived from an EMBL/GenBank/DDBJ whole genome shotgun (WGS) entry which is preliminary data.</text>
</comment>
<dbReference type="AlphaFoldDB" id="A0A9D4NFB6"/>
<gene>
    <name evidence="2" type="ORF">DPMN_017497</name>
</gene>
<organism evidence="2 3">
    <name type="scientific">Dreissena polymorpha</name>
    <name type="common">Zebra mussel</name>
    <name type="synonym">Mytilus polymorpha</name>
    <dbReference type="NCBI Taxonomy" id="45954"/>
    <lineage>
        <taxon>Eukaryota</taxon>
        <taxon>Metazoa</taxon>
        <taxon>Spiralia</taxon>
        <taxon>Lophotrochozoa</taxon>
        <taxon>Mollusca</taxon>
        <taxon>Bivalvia</taxon>
        <taxon>Autobranchia</taxon>
        <taxon>Heteroconchia</taxon>
        <taxon>Euheterodonta</taxon>
        <taxon>Imparidentia</taxon>
        <taxon>Neoheterodontei</taxon>
        <taxon>Myida</taxon>
        <taxon>Dreissenoidea</taxon>
        <taxon>Dreissenidae</taxon>
        <taxon>Dreissena</taxon>
    </lineage>
</organism>
<feature type="region of interest" description="Disordered" evidence="1">
    <location>
        <begin position="62"/>
        <end position="102"/>
    </location>
</feature>
<proteinExistence type="predicted"/>
<dbReference type="Proteomes" id="UP000828390">
    <property type="component" value="Unassembled WGS sequence"/>
</dbReference>
<reference evidence="2" key="1">
    <citation type="journal article" date="2019" name="bioRxiv">
        <title>The Genome of the Zebra Mussel, Dreissena polymorpha: A Resource for Invasive Species Research.</title>
        <authorList>
            <person name="McCartney M.A."/>
            <person name="Auch B."/>
            <person name="Kono T."/>
            <person name="Mallez S."/>
            <person name="Zhang Y."/>
            <person name="Obille A."/>
            <person name="Becker A."/>
            <person name="Abrahante J.E."/>
            <person name="Garbe J."/>
            <person name="Badalamenti J.P."/>
            <person name="Herman A."/>
            <person name="Mangelson H."/>
            <person name="Liachko I."/>
            <person name="Sullivan S."/>
            <person name="Sone E.D."/>
            <person name="Koren S."/>
            <person name="Silverstein K.A.T."/>
            <person name="Beckman K.B."/>
            <person name="Gohl D.M."/>
        </authorList>
    </citation>
    <scope>NUCLEOTIDE SEQUENCE</scope>
    <source>
        <strain evidence="2">Duluth1</strain>
        <tissue evidence="2">Whole animal</tissue>
    </source>
</reference>
<reference evidence="2" key="2">
    <citation type="submission" date="2020-11" db="EMBL/GenBank/DDBJ databases">
        <authorList>
            <person name="McCartney M.A."/>
            <person name="Auch B."/>
            <person name="Kono T."/>
            <person name="Mallez S."/>
            <person name="Becker A."/>
            <person name="Gohl D.M."/>
            <person name="Silverstein K.A.T."/>
            <person name="Koren S."/>
            <person name="Bechman K.B."/>
            <person name="Herman A."/>
            <person name="Abrahante J.E."/>
            <person name="Garbe J."/>
        </authorList>
    </citation>
    <scope>NUCLEOTIDE SEQUENCE</scope>
    <source>
        <strain evidence="2">Duluth1</strain>
        <tissue evidence="2">Whole animal</tissue>
    </source>
</reference>
<evidence type="ECO:0000256" key="1">
    <source>
        <dbReference type="SAM" id="MobiDB-lite"/>
    </source>
</evidence>
<evidence type="ECO:0000313" key="2">
    <source>
        <dbReference type="EMBL" id="KAH3893350.1"/>
    </source>
</evidence>
<feature type="compositionally biased region" description="Basic and acidic residues" evidence="1">
    <location>
        <begin position="62"/>
        <end position="80"/>
    </location>
</feature>
<feature type="region of interest" description="Disordered" evidence="1">
    <location>
        <begin position="1"/>
        <end position="20"/>
    </location>
</feature>
<sequence length="120" mass="12915">MAAKEAEQTELATETEELCEDLAPGDCGSAMLIASDSDDNLSTEFDGVKVFRNKRGHIHEIVRQSSQEHGDSSGTEHGDVNDVGPNGDQTTPGASEDSSGEQSDVCIPLFSFQFYIFKSI</sequence>
<name>A0A9D4NFB6_DREPO</name>
<protein>
    <submittedName>
        <fullName evidence="2">Uncharacterized protein</fullName>
    </submittedName>
</protein>
<dbReference type="EMBL" id="JAIWYP010000001">
    <property type="protein sequence ID" value="KAH3893350.1"/>
    <property type="molecule type" value="Genomic_DNA"/>
</dbReference>
<evidence type="ECO:0000313" key="3">
    <source>
        <dbReference type="Proteomes" id="UP000828390"/>
    </source>
</evidence>
<feature type="compositionally biased region" description="Polar residues" evidence="1">
    <location>
        <begin position="87"/>
        <end position="102"/>
    </location>
</feature>
<accession>A0A9D4NFB6</accession>
<keyword evidence="3" id="KW-1185">Reference proteome</keyword>